<dbReference type="Proteomes" id="UP000681967">
    <property type="component" value="Unassembled WGS sequence"/>
</dbReference>
<evidence type="ECO:0000256" key="1">
    <source>
        <dbReference type="SAM" id="MobiDB-lite"/>
    </source>
</evidence>
<dbReference type="AlphaFoldDB" id="A0A8S2SU72"/>
<accession>A0A8S2SU72</accession>
<sequence>MTDVISSSNQWLPSPIPALSQPK</sequence>
<feature type="non-terminal residue" evidence="2">
    <location>
        <position position="23"/>
    </location>
</feature>
<feature type="compositionally biased region" description="Polar residues" evidence="1">
    <location>
        <begin position="1"/>
        <end position="12"/>
    </location>
</feature>
<dbReference type="EMBL" id="CAJOBJ010050800">
    <property type="protein sequence ID" value="CAF4372884.1"/>
    <property type="molecule type" value="Genomic_DNA"/>
</dbReference>
<feature type="region of interest" description="Disordered" evidence="1">
    <location>
        <begin position="1"/>
        <end position="23"/>
    </location>
</feature>
<evidence type="ECO:0000313" key="4">
    <source>
        <dbReference type="Proteomes" id="UP000681967"/>
    </source>
</evidence>
<proteinExistence type="predicted"/>
<reference evidence="2" key="1">
    <citation type="submission" date="2021-02" db="EMBL/GenBank/DDBJ databases">
        <authorList>
            <person name="Nowell W R."/>
        </authorList>
    </citation>
    <scope>NUCLEOTIDE SEQUENCE</scope>
</reference>
<protein>
    <submittedName>
        <fullName evidence="2">Uncharacterized protein</fullName>
    </submittedName>
</protein>
<gene>
    <name evidence="2" type="ORF">BYL167_LOCUS25419</name>
    <name evidence="3" type="ORF">GIL414_LOCUS28926</name>
</gene>
<evidence type="ECO:0000313" key="3">
    <source>
        <dbReference type="EMBL" id="CAF4372884.1"/>
    </source>
</evidence>
<organism evidence="2 4">
    <name type="scientific">Rotaria magnacalcarata</name>
    <dbReference type="NCBI Taxonomy" id="392030"/>
    <lineage>
        <taxon>Eukaryota</taxon>
        <taxon>Metazoa</taxon>
        <taxon>Spiralia</taxon>
        <taxon>Gnathifera</taxon>
        <taxon>Rotifera</taxon>
        <taxon>Eurotatoria</taxon>
        <taxon>Bdelloidea</taxon>
        <taxon>Philodinida</taxon>
        <taxon>Philodinidae</taxon>
        <taxon>Rotaria</taxon>
    </lineage>
</organism>
<dbReference type="Proteomes" id="UP000681720">
    <property type="component" value="Unassembled WGS sequence"/>
</dbReference>
<comment type="caution">
    <text evidence="2">The sequence shown here is derived from an EMBL/GenBank/DDBJ whole genome shotgun (WGS) entry which is preliminary data.</text>
</comment>
<evidence type="ECO:0000313" key="2">
    <source>
        <dbReference type="EMBL" id="CAF4247612.1"/>
    </source>
</evidence>
<name>A0A8S2SU72_9BILA</name>
<dbReference type="EMBL" id="CAJOBH010025571">
    <property type="protein sequence ID" value="CAF4247612.1"/>
    <property type="molecule type" value="Genomic_DNA"/>
</dbReference>